<proteinExistence type="inferred from homology"/>
<dbReference type="InterPro" id="IPR005940">
    <property type="entry name" value="Anthranilate_Pribosyl_Tfrase"/>
</dbReference>
<feature type="binding site" evidence="9">
    <location>
        <position position="94"/>
    </location>
    <ligand>
        <name>anthranilate</name>
        <dbReference type="ChEBI" id="CHEBI:16567"/>
        <label>1</label>
    </ligand>
</feature>
<dbReference type="Gene3D" id="1.20.970.10">
    <property type="entry name" value="Transferase, Pyrimidine Nucleoside Phosphorylase, Chain C"/>
    <property type="match status" value="1"/>
</dbReference>
<feature type="binding site" evidence="9">
    <location>
        <position position="239"/>
    </location>
    <ligand>
        <name>Mg(2+)</name>
        <dbReference type="ChEBI" id="CHEBI:18420"/>
        <label>2</label>
    </ligand>
</feature>
<feature type="binding site" evidence="9">
    <location>
        <position position="239"/>
    </location>
    <ligand>
        <name>Mg(2+)</name>
        <dbReference type="ChEBI" id="CHEBI:18420"/>
        <label>1</label>
    </ligand>
</feature>
<evidence type="ECO:0000313" key="12">
    <source>
        <dbReference type="EMBL" id="GHD83974.1"/>
    </source>
</evidence>
<feature type="domain" description="Glycosyl transferase family 3 N-terminal" evidence="11">
    <location>
        <begin position="20"/>
        <end position="80"/>
    </location>
</feature>
<evidence type="ECO:0000256" key="8">
    <source>
        <dbReference type="ARBA" id="ARBA00061188"/>
    </source>
</evidence>
<dbReference type="GO" id="GO:0004048">
    <property type="term" value="F:anthranilate phosphoribosyltransferase activity"/>
    <property type="evidence" value="ECO:0007669"/>
    <property type="project" value="UniProtKB-UniRule"/>
</dbReference>
<dbReference type="NCBIfam" id="TIGR01245">
    <property type="entry name" value="trpD"/>
    <property type="match status" value="1"/>
</dbReference>
<reference evidence="12" key="1">
    <citation type="journal article" date="2014" name="Int. J. Syst. Evol. Microbiol.">
        <title>Complete genome sequence of Corynebacterium casei LMG S-19264T (=DSM 44701T), isolated from a smear-ripened cheese.</title>
        <authorList>
            <consortium name="US DOE Joint Genome Institute (JGI-PGF)"/>
            <person name="Walter F."/>
            <person name="Albersmeier A."/>
            <person name="Kalinowski J."/>
            <person name="Ruckert C."/>
        </authorList>
    </citation>
    <scope>NUCLEOTIDE SEQUENCE</scope>
    <source>
        <strain evidence="12">JCM 4654</strain>
    </source>
</reference>
<evidence type="ECO:0000313" key="13">
    <source>
        <dbReference type="Proteomes" id="UP000608955"/>
    </source>
</evidence>
<dbReference type="Pfam" id="PF00591">
    <property type="entry name" value="Glycos_transf_3"/>
    <property type="match status" value="1"/>
</dbReference>
<dbReference type="SUPFAM" id="SSF52418">
    <property type="entry name" value="Nucleoside phosphorylase/phosphoribosyltransferase catalytic domain"/>
    <property type="match status" value="1"/>
</dbReference>
<evidence type="ECO:0000256" key="7">
    <source>
        <dbReference type="ARBA" id="ARBA00052328"/>
    </source>
</evidence>
<comment type="similarity">
    <text evidence="8">In the C-terminal section; belongs to the anthranilate phosphoribosyltransferase family.</text>
</comment>
<comment type="similarity">
    <text evidence="9">Belongs to the anthranilate phosphoribosyltransferase family.</text>
</comment>
<dbReference type="GO" id="GO:0000287">
    <property type="term" value="F:magnesium ion binding"/>
    <property type="evidence" value="ECO:0007669"/>
    <property type="project" value="UniProtKB-UniRule"/>
</dbReference>
<evidence type="ECO:0000256" key="3">
    <source>
        <dbReference type="ARBA" id="ARBA00022676"/>
    </source>
</evidence>
<keyword evidence="9" id="KW-0479">Metal-binding</keyword>
<dbReference type="GO" id="GO:0000162">
    <property type="term" value="P:L-tryptophan biosynthetic process"/>
    <property type="evidence" value="ECO:0007669"/>
    <property type="project" value="UniProtKB-UniRule"/>
</dbReference>
<dbReference type="HAMAP" id="MF_00211">
    <property type="entry name" value="TrpD"/>
    <property type="match status" value="1"/>
</dbReference>
<comment type="pathway">
    <text evidence="1 9">Amino-acid biosynthesis; L-tryptophan biosynthesis; L-tryptophan from chorismate: step 2/5.</text>
</comment>
<feature type="binding site" evidence="9">
    <location>
        <position position="180"/>
    </location>
    <ligand>
        <name>anthranilate</name>
        <dbReference type="ChEBI" id="CHEBI:16567"/>
        <label>2</label>
    </ligand>
</feature>
<evidence type="ECO:0000256" key="4">
    <source>
        <dbReference type="ARBA" id="ARBA00022679"/>
    </source>
</evidence>
<sequence>MSAVTPAGGDTAAGRSWPAVLNGLLDGRDQSADDTAWAMDRIMRGEATDAQIAAFVVALRAKGETVEEITGLVRAMYAHANVIEVPGATVDIVGTGGDGAKTVNISTMSSIVVAGTGAKVVKHGNRAASSASGASDVLEKLGVNLNLPVERVAAVAEEAGITFCFAVKFHPALRHVAAARGQLGIRTTFNVLGPLTNPARVRAQAVGVADPRMAPIVAGVFAERGNSSLVFRGDDGLDELTTTSTSRVWVVRDGKVSEERFDPRDVGIDLVPVEALRGADASYNAEVARRLLDGEPGPVRDAVLLNSAAALVALDPGPGSLAEQIRGRMAMAAEAIDSGAARRTLERWVRASNA</sequence>
<comment type="cofactor">
    <cofactor evidence="9">
        <name>Mg(2+)</name>
        <dbReference type="ChEBI" id="CHEBI:18420"/>
    </cofactor>
    <text evidence="9">Binds 2 magnesium ions per monomer.</text>
</comment>
<feature type="binding site" evidence="9">
    <location>
        <position position="102"/>
    </location>
    <ligand>
        <name>5-phospho-alpha-D-ribose 1-diphosphate</name>
        <dbReference type="ChEBI" id="CHEBI:58017"/>
    </ligand>
</feature>
<keyword evidence="4 9" id="KW-0808">Transferase</keyword>
<keyword evidence="2 9" id="KW-0028">Amino-acid biosynthesis</keyword>
<dbReference type="AlphaFoldDB" id="A0A918XXV6"/>
<organism evidence="12 13">
    <name type="scientific">Streptomyces naganishii JCM 4654</name>
    <dbReference type="NCBI Taxonomy" id="1306179"/>
    <lineage>
        <taxon>Bacteria</taxon>
        <taxon>Bacillati</taxon>
        <taxon>Actinomycetota</taxon>
        <taxon>Actinomycetes</taxon>
        <taxon>Kitasatosporales</taxon>
        <taxon>Streptomycetaceae</taxon>
        <taxon>Streptomyces</taxon>
    </lineage>
</organism>
<comment type="caution">
    <text evidence="12">The sequence shown here is derived from an EMBL/GenBank/DDBJ whole genome shotgun (WGS) entry which is preliminary data.</text>
</comment>
<comment type="caution">
    <text evidence="9">Lacks conserved residue(s) required for the propagation of feature annotation.</text>
</comment>
<feature type="binding site" evidence="9">
    <location>
        <begin position="97"/>
        <end position="98"/>
    </location>
    <ligand>
        <name>5-phospho-alpha-D-ribose 1-diphosphate</name>
        <dbReference type="ChEBI" id="CHEBI:58017"/>
    </ligand>
</feature>
<evidence type="ECO:0000256" key="5">
    <source>
        <dbReference type="ARBA" id="ARBA00022822"/>
    </source>
</evidence>
<dbReference type="PANTHER" id="PTHR43285:SF2">
    <property type="entry name" value="ANTHRANILATE PHOSPHORIBOSYLTRANSFERASE"/>
    <property type="match status" value="1"/>
</dbReference>
<feature type="domain" description="Glycosyl transferase family 3" evidence="10">
    <location>
        <begin position="88"/>
        <end position="341"/>
    </location>
</feature>
<protein>
    <recommendedName>
        <fullName evidence="9">Anthranilate phosphoribosyltransferase</fullName>
        <ecNumber evidence="9">2.4.2.18</ecNumber>
    </recommendedName>
</protein>
<feature type="binding site" evidence="9">
    <location>
        <position position="134"/>
    </location>
    <ligand>
        <name>5-phospho-alpha-D-ribose 1-diphosphate</name>
        <dbReference type="ChEBI" id="CHEBI:58017"/>
    </ligand>
</feature>
<feature type="binding site" evidence="9">
    <location>
        <position position="94"/>
    </location>
    <ligand>
        <name>5-phospho-alpha-D-ribose 1-diphosphate</name>
        <dbReference type="ChEBI" id="CHEBI:58017"/>
    </ligand>
</feature>
<evidence type="ECO:0000256" key="1">
    <source>
        <dbReference type="ARBA" id="ARBA00004907"/>
    </source>
</evidence>
<dbReference type="InterPro" id="IPR000312">
    <property type="entry name" value="Glycosyl_Trfase_fam3"/>
</dbReference>
<evidence type="ECO:0000259" key="11">
    <source>
        <dbReference type="Pfam" id="PF02885"/>
    </source>
</evidence>
<evidence type="ECO:0000256" key="9">
    <source>
        <dbReference type="HAMAP-Rule" id="MF_00211"/>
    </source>
</evidence>
<dbReference type="FunFam" id="3.40.1030.10:FF:000002">
    <property type="entry name" value="Anthranilate phosphoribosyltransferase"/>
    <property type="match status" value="1"/>
</dbReference>
<dbReference type="EC" id="2.4.2.18" evidence="9"/>
<gene>
    <name evidence="12" type="primary">trpD1</name>
    <name evidence="9" type="synonym">trpD</name>
    <name evidence="12" type="ORF">GCM10010508_01880</name>
</gene>
<feature type="binding site" evidence="9">
    <location>
        <begin position="104"/>
        <end position="107"/>
    </location>
    <ligand>
        <name>5-phospho-alpha-D-ribose 1-diphosphate</name>
        <dbReference type="ChEBI" id="CHEBI:58017"/>
    </ligand>
</feature>
<dbReference type="InterPro" id="IPR036320">
    <property type="entry name" value="Glycosyl_Trfase_fam3_N_dom_sf"/>
</dbReference>
<keyword evidence="5 9" id="KW-0822">Tryptophan biosynthesis</keyword>
<feature type="binding site" evidence="9">
    <location>
        <position position="238"/>
    </location>
    <ligand>
        <name>Mg(2+)</name>
        <dbReference type="ChEBI" id="CHEBI:18420"/>
        <label>2</label>
    </ligand>
</feature>
<dbReference type="Gene3D" id="3.40.1030.10">
    <property type="entry name" value="Nucleoside phosphorylase/phosphoribosyltransferase catalytic domain"/>
    <property type="match status" value="1"/>
</dbReference>
<dbReference type="InterPro" id="IPR017459">
    <property type="entry name" value="Glycosyl_Trfase_fam3_N_dom"/>
</dbReference>
<dbReference type="GO" id="GO:0005829">
    <property type="term" value="C:cytosol"/>
    <property type="evidence" value="ECO:0007669"/>
    <property type="project" value="TreeGrafter"/>
</dbReference>
<accession>A0A918XXV6</accession>
<dbReference type="Pfam" id="PF02885">
    <property type="entry name" value="Glycos_trans_3N"/>
    <property type="match status" value="1"/>
</dbReference>
<dbReference type="Proteomes" id="UP000608955">
    <property type="component" value="Unassembled WGS sequence"/>
</dbReference>
<evidence type="ECO:0000259" key="10">
    <source>
        <dbReference type="Pfam" id="PF00591"/>
    </source>
</evidence>
<reference evidence="12" key="2">
    <citation type="submission" date="2020-09" db="EMBL/GenBank/DDBJ databases">
        <authorList>
            <person name="Sun Q."/>
            <person name="Ohkuma M."/>
        </authorList>
    </citation>
    <scope>NUCLEOTIDE SEQUENCE</scope>
    <source>
        <strain evidence="12">JCM 4654</strain>
    </source>
</reference>
<feature type="binding site" evidence="9">
    <location>
        <begin position="122"/>
        <end position="130"/>
    </location>
    <ligand>
        <name>5-phospho-alpha-D-ribose 1-diphosphate</name>
        <dbReference type="ChEBI" id="CHEBI:58017"/>
    </ligand>
</feature>
<comment type="subunit">
    <text evidence="9">Homodimer.</text>
</comment>
<dbReference type="SUPFAM" id="SSF47648">
    <property type="entry name" value="Nucleoside phosphorylase/phosphoribosyltransferase N-terminal domain"/>
    <property type="match status" value="1"/>
</dbReference>
<dbReference type="InterPro" id="IPR035902">
    <property type="entry name" value="Nuc_phospho_transferase"/>
</dbReference>
<keyword evidence="13" id="KW-1185">Reference proteome</keyword>
<keyword evidence="3 9" id="KW-0328">Glycosyltransferase</keyword>
<keyword evidence="9" id="KW-0460">Magnesium</keyword>
<dbReference type="EMBL" id="BMVF01000001">
    <property type="protein sequence ID" value="GHD83974.1"/>
    <property type="molecule type" value="Genomic_DNA"/>
</dbReference>
<dbReference type="PANTHER" id="PTHR43285">
    <property type="entry name" value="ANTHRANILATE PHOSPHORIBOSYLTRANSFERASE"/>
    <property type="match status" value="1"/>
</dbReference>
<keyword evidence="6 9" id="KW-0057">Aromatic amino acid biosynthesis</keyword>
<evidence type="ECO:0000256" key="2">
    <source>
        <dbReference type="ARBA" id="ARBA00022605"/>
    </source>
</evidence>
<comment type="catalytic activity">
    <reaction evidence="7 9">
        <text>N-(5-phospho-beta-D-ribosyl)anthranilate + diphosphate = 5-phospho-alpha-D-ribose 1-diphosphate + anthranilate</text>
        <dbReference type="Rhea" id="RHEA:11768"/>
        <dbReference type="ChEBI" id="CHEBI:16567"/>
        <dbReference type="ChEBI" id="CHEBI:18277"/>
        <dbReference type="ChEBI" id="CHEBI:33019"/>
        <dbReference type="ChEBI" id="CHEBI:58017"/>
        <dbReference type="EC" id="2.4.2.18"/>
    </reaction>
</comment>
<evidence type="ECO:0000256" key="6">
    <source>
        <dbReference type="ARBA" id="ARBA00023141"/>
    </source>
</evidence>
<feature type="binding site" evidence="9">
    <location>
        <position position="106"/>
    </location>
    <ligand>
        <name>Mg(2+)</name>
        <dbReference type="ChEBI" id="CHEBI:18420"/>
        <label>1</label>
    </ligand>
</feature>
<comment type="function">
    <text evidence="9">Catalyzes the transfer of the phosphoribosyl group of 5-phosphorylribose-1-pyrophosphate (PRPP) to anthranilate to yield N-(5'-phosphoribosyl)-anthranilate (PRA).</text>
</comment>
<feature type="binding site" evidence="9">
    <location>
        <position position="125"/>
    </location>
    <ligand>
        <name>anthranilate</name>
        <dbReference type="ChEBI" id="CHEBI:16567"/>
        <label>1</label>
    </ligand>
</feature>
<name>A0A918XXV6_9ACTN</name>
<dbReference type="RefSeq" id="WP_190175721.1">
    <property type="nucleotide sequence ID" value="NZ_BMVF01000001.1"/>
</dbReference>